<keyword evidence="4 6" id="KW-1133">Transmembrane helix</keyword>
<evidence type="ECO:0000313" key="9">
    <source>
        <dbReference type="Proteomes" id="UP001321453"/>
    </source>
</evidence>
<dbReference type="PROSITE" id="PS50895">
    <property type="entry name" value="SURF1"/>
    <property type="match status" value="1"/>
</dbReference>
<dbReference type="Pfam" id="PF02104">
    <property type="entry name" value="SURF1"/>
    <property type="match status" value="1"/>
</dbReference>
<proteinExistence type="inferred from homology"/>
<dbReference type="InterPro" id="IPR002994">
    <property type="entry name" value="Surf1/Shy1"/>
</dbReference>
<protein>
    <recommendedName>
        <fullName evidence="6">SURF1-like protein</fullName>
    </recommendedName>
</protein>
<dbReference type="RefSeq" id="WP_289447359.1">
    <property type="nucleotide sequence ID" value="NZ_JAUCGR010000002.1"/>
</dbReference>
<comment type="similarity">
    <text evidence="2 6">Belongs to the SURF1 family.</text>
</comment>
<keyword evidence="5 6" id="KW-0472">Membrane</keyword>
<organism evidence="8 9">
    <name type="scientific">Cellulomonas edaphi</name>
    <dbReference type="NCBI Taxonomy" id="3053468"/>
    <lineage>
        <taxon>Bacteria</taxon>
        <taxon>Bacillati</taxon>
        <taxon>Actinomycetota</taxon>
        <taxon>Actinomycetes</taxon>
        <taxon>Micrococcales</taxon>
        <taxon>Cellulomonadaceae</taxon>
        <taxon>Cellulomonas</taxon>
    </lineage>
</organism>
<evidence type="ECO:0000256" key="5">
    <source>
        <dbReference type="ARBA" id="ARBA00023136"/>
    </source>
</evidence>
<keyword evidence="6" id="KW-1003">Cell membrane</keyword>
<gene>
    <name evidence="8" type="ORF">QRT05_11455</name>
</gene>
<comment type="subcellular location">
    <subcellularLocation>
        <location evidence="6">Cell membrane</location>
        <topology evidence="6">Multi-pass membrane protein</topology>
    </subcellularLocation>
    <subcellularLocation>
        <location evidence="1">Membrane</location>
    </subcellularLocation>
</comment>
<dbReference type="EMBL" id="JAUCGR010000002">
    <property type="protein sequence ID" value="MDM7831951.1"/>
    <property type="molecule type" value="Genomic_DNA"/>
</dbReference>
<dbReference type="InterPro" id="IPR045214">
    <property type="entry name" value="Surf1/Surf4"/>
</dbReference>
<accession>A0ABT7S8P4</accession>
<reference evidence="8 9" key="1">
    <citation type="submission" date="2023-06" db="EMBL/GenBank/DDBJ databases">
        <title>Cellulomonas sp. MW9 Whole genome sequence.</title>
        <authorList>
            <person name="Park S."/>
        </authorList>
    </citation>
    <scope>NUCLEOTIDE SEQUENCE [LARGE SCALE GENOMIC DNA]</scope>
    <source>
        <strain evidence="8 9">MW9</strain>
    </source>
</reference>
<feature type="region of interest" description="Disordered" evidence="7">
    <location>
        <begin position="269"/>
        <end position="292"/>
    </location>
</feature>
<evidence type="ECO:0000256" key="6">
    <source>
        <dbReference type="RuleBase" id="RU363076"/>
    </source>
</evidence>
<dbReference type="PANTHER" id="PTHR23427:SF2">
    <property type="entry name" value="SURFEIT LOCUS PROTEIN 1"/>
    <property type="match status" value="1"/>
</dbReference>
<feature type="compositionally biased region" description="Pro residues" evidence="7">
    <location>
        <begin position="1"/>
        <end position="16"/>
    </location>
</feature>
<dbReference type="PANTHER" id="PTHR23427">
    <property type="entry name" value="SURFEIT LOCUS PROTEIN"/>
    <property type="match status" value="1"/>
</dbReference>
<keyword evidence="3 6" id="KW-0812">Transmembrane</keyword>
<evidence type="ECO:0000256" key="3">
    <source>
        <dbReference type="ARBA" id="ARBA00022692"/>
    </source>
</evidence>
<feature type="compositionally biased region" description="Basic and acidic residues" evidence="7">
    <location>
        <begin position="269"/>
        <end position="282"/>
    </location>
</feature>
<evidence type="ECO:0000313" key="8">
    <source>
        <dbReference type="EMBL" id="MDM7831951.1"/>
    </source>
</evidence>
<evidence type="ECO:0000256" key="1">
    <source>
        <dbReference type="ARBA" id="ARBA00004370"/>
    </source>
</evidence>
<feature type="region of interest" description="Disordered" evidence="7">
    <location>
        <begin position="1"/>
        <end position="24"/>
    </location>
</feature>
<feature type="transmembrane region" description="Helical" evidence="6">
    <location>
        <begin position="42"/>
        <end position="61"/>
    </location>
</feature>
<evidence type="ECO:0000256" key="2">
    <source>
        <dbReference type="ARBA" id="ARBA00007165"/>
    </source>
</evidence>
<comment type="caution">
    <text evidence="6">Lacks conserved residue(s) required for the propagation of feature annotation.</text>
</comment>
<keyword evidence="9" id="KW-1185">Reference proteome</keyword>
<evidence type="ECO:0000256" key="4">
    <source>
        <dbReference type="ARBA" id="ARBA00022989"/>
    </source>
</evidence>
<sequence length="292" mass="30774">MPDPTTPAPAPAPAPGPAADGWEVASRRPPTTMWRAAVRPRMVALLLLLLGAAFVCGRLGVWQLDRAQIRGAGAQERHVAEQLAADPVPILDVLRPQTPFEGADVARKVSVEGTYDASGQLVVPDRAHDGRTGYLVLTPLRAREGVLPVVRGWVAQPDDADVPPAGPVSVEGFLQASEGSGAEIADGRTEAISSAQLVGQWGGPIWTGYLVLSSSDPAQSDEVALLGLPTKPGEGLNLQNLAYAAQWWIFGTFAVLLWLRLVRDEARGDGLGDARDDGRDEAVPDADGARPA</sequence>
<evidence type="ECO:0000256" key="7">
    <source>
        <dbReference type="SAM" id="MobiDB-lite"/>
    </source>
</evidence>
<comment type="caution">
    <text evidence="8">The sequence shown here is derived from an EMBL/GenBank/DDBJ whole genome shotgun (WGS) entry which is preliminary data.</text>
</comment>
<dbReference type="Proteomes" id="UP001321453">
    <property type="component" value="Unassembled WGS sequence"/>
</dbReference>
<dbReference type="CDD" id="cd06662">
    <property type="entry name" value="SURF1"/>
    <property type="match status" value="1"/>
</dbReference>
<name>A0ABT7S8P4_9CELL</name>